<dbReference type="Proteomes" id="UP001303046">
    <property type="component" value="Unassembled WGS sequence"/>
</dbReference>
<sequence length="205" mass="22237">MHTVLVHPTKFGARSVVSLLTAPAPLPTVFTSLRAHPHFNSLAKSPTCKNILITGVAVADRRLLLDSTLPSPDHDLPFPFSVVQESPLGAARLADSSLVLWRLPGRFGWGDRMKDEEKDLFAAIEAGDTEKVLELLKSGIDINCHDATGMSPLATAAYRGNFEIAKLCIEKGGDVNDKQHTQSYTPLMFAALAVPCCLFQKTKEA</sequence>
<dbReference type="InterPro" id="IPR002110">
    <property type="entry name" value="Ankyrin_rpt"/>
</dbReference>
<evidence type="ECO:0008006" key="6">
    <source>
        <dbReference type="Google" id="ProtNLM"/>
    </source>
</evidence>
<evidence type="ECO:0000256" key="3">
    <source>
        <dbReference type="PROSITE-ProRule" id="PRU00023"/>
    </source>
</evidence>
<dbReference type="EMBL" id="JAVFWL010000003">
    <property type="protein sequence ID" value="KAK6741862.1"/>
    <property type="molecule type" value="Genomic_DNA"/>
</dbReference>
<accession>A0ABR1CU55</accession>
<keyword evidence="2 3" id="KW-0040">ANK repeat</keyword>
<dbReference type="Gene3D" id="1.25.40.20">
    <property type="entry name" value="Ankyrin repeat-containing domain"/>
    <property type="match status" value="1"/>
</dbReference>
<keyword evidence="5" id="KW-1185">Reference proteome</keyword>
<protein>
    <recommendedName>
        <fullName evidence="6">Ankyrin repeat protein</fullName>
    </recommendedName>
</protein>
<name>A0ABR1CU55_NECAM</name>
<evidence type="ECO:0000313" key="5">
    <source>
        <dbReference type="Proteomes" id="UP001303046"/>
    </source>
</evidence>
<feature type="repeat" description="ANK" evidence="3">
    <location>
        <begin position="148"/>
        <end position="180"/>
    </location>
</feature>
<evidence type="ECO:0000313" key="4">
    <source>
        <dbReference type="EMBL" id="KAK6741862.1"/>
    </source>
</evidence>
<dbReference type="PROSITE" id="PS50297">
    <property type="entry name" value="ANK_REP_REGION"/>
    <property type="match status" value="1"/>
</dbReference>
<dbReference type="Pfam" id="PF12796">
    <property type="entry name" value="Ank_2"/>
    <property type="match status" value="1"/>
</dbReference>
<gene>
    <name evidence="4" type="primary">Necator_chrIII.g10387</name>
    <name evidence="4" type="ORF">RB195_009622</name>
</gene>
<keyword evidence="1" id="KW-0677">Repeat</keyword>
<comment type="caution">
    <text evidence="4">The sequence shown here is derived from an EMBL/GenBank/DDBJ whole genome shotgun (WGS) entry which is preliminary data.</text>
</comment>
<evidence type="ECO:0000256" key="1">
    <source>
        <dbReference type="ARBA" id="ARBA00022737"/>
    </source>
</evidence>
<reference evidence="4 5" key="1">
    <citation type="submission" date="2023-08" db="EMBL/GenBank/DDBJ databases">
        <title>A Necator americanus chromosomal reference genome.</title>
        <authorList>
            <person name="Ilik V."/>
            <person name="Petrzelkova K.J."/>
            <person name="Pardy F."/>
            <person name="Fuh T."/>
            <person name="Niatou-Singa F.S."/>
            <person name="Gouil Q."/>
            <person name="Baker L."/>
            <person name="Ritchie M.E."/>
            <person name="Jex A.R."/>
            <person name="Gazzola D."/>
            <person name="Li H."/>
            <person name="Toshio Fujiwara R."/>
            <person name="Zhan B."/>
            <person name="Aroian R.V."/>
            <person name="Pafco B."/>
            <person name="Schwarz E.M."/>
        </authorList>
    </citation>
    <scope>NUCLEOTIDE SEQUENCE [LARGE SCALE GENOMIC DNA]</scope>
    <source>
        <strain evidence="4 5">Aroian</strain>
        <tissue evidence="4">Whole animal</tissue>
    </source>
</reference>
<dbReference type="PROSITE" id="PS50088">
    <property type="entry name" value="ANK_REPEAT"/>
    <property type="match status" value="1"/>
</dbReference>
<dbReference type="InterPro" id="IPR036770">
    <property type="entry name" value="Ankyrin_rpt-contain_sf"/>
</dbReference>
<proteinExistence type="predicted"/>
<dbReference type="SUPFAM" id="SSF48403">
    <property type="entry name" value="Ankyrin repeat"/>
    <property type="match status" value="1"/>
</dbReference>
<dbReference type="SMART" id="SM00248">
    <property type="entry name" value="ANK"/>
    <property type="match status" value="2"/>
</dbReference>
<organism evidence="4 5">
    <name type="scientific">Necator americanus</name>
    <name type="common">Human hookworm</name>
    <dbReference type="NCBI Taxonomy" id="51031"/>
    <lineage>
        <taxon>Eukaryota</taxon>
        <taxon>Metazoa</taxon>
        <taxon>Ecdysozoa</taxon>
        <taxon>Nematoda</taxon>
        <taxon>Chromadorea</taxon>
        <taxon>Rhabditida</taxon>
        <taxon>Rhabditina</taxon>
        <taxon>Rhabditomorpha</taxon>
        <taxon>Strongyloidea</taxon>
        <taxon>Ancylostomatidae</taxon>
        <taxon>Bunostominae</taxon>
        <taxon>Necator</taxon>
    </lineage>
</organism>
<dbReference type="PANTHER" id="PTHR24171">
    <property type="entry name" value="ANKYRIN REPEAT DOMAIN-CONTAINING PROTEIN 39-RELATED"/>
    <property type="match status" value="1"/>
</dbReference>
<evidence type="ECO:0000256" key="2">
    <source>
        <dbReference type="ARBA" id="ARBA00023043"/>
    </source>
</evidence>